<evidence type="ECO:0000259" key="6">
    <source>
        <dbReference type="PROSITE" id="PS50893"/>
    </source>
</evidence>
<dbReference type="GO" id="GO:0005524">
    <property type="term" value="F:ATP binding"/>
    <property type="evidence" value="ECO:0007669"/>
    <property type="project" value="InterPro"/>
</dbReference>
<dbReference type="EMBL" id="CAFBQT010000015">
    <property type="protein sequence ID" value="CAB5059851.1"/>
    <property type="molecule type" value="Genomic_DNA"/>
</dbReference>
<dbReference type="InterPro" id="IPR039421">
    <property type="entry name" value="Type_1_exporter"/>
</dbReference>
<dbReference type="GO" id="GO:0015421">
    <property type="term" value="F:ABC-type oligopeptide transporter activity"/>
    <property type="evidence" value="ECO:0007669"/>
    <property type="project" value="TreeGrafter"/>
</dbReference>
<evidence type="ECO:0000313" key="10">
    <source>
        <dbReference type="EMBL" id="CAB4946881.1"/>
    </source>
</evidence>
<evidence type="ECO:0000256" key="5">
    <source>
        <dbReference type="SAM" id="Phobius"/>
    </source>
</evidence>
<feature type="transmembrane region" description="Helical" evidence="5">
    <location>
        <begin position="76"/>
        <end position="93"/>
    </location>
</feature>
<dbReference type="Pfam" id="PF00005">
    <property type="entry name" value="ABC_tran"/>
    <property type="match status" value="1"/>
</dbReference>
<dbReference type="EMBL" id="CAFAAT010000103">
    <property type="protein sequence ID" value="CAB4809709.1"/>
    <property type="molecule type" value="Genomic_DNA"/>
</dbReference>
<dbReference type="EMBL" id="CAEZYX010000081">
    <property type="protein sequence ID" value="CAB4744712.1"/>
    <property type="molecule type" value="Genomic_DNA"/>
</dbReference>
<dbReference type="PROSITE" id="PS50929">
    <property type="entry name" value="ABC_TM1F"/>
    <property type="match status" value="1"/>
</dbReference>
<feature type="transmembrane region" description="Helical" evidence="5">
    <location>
        <begin position="264"/>
        <end position="283"/>
    </location>
</feature>
<evidence type="ECO:0000256" key="3">
    <source>
        <dbReference type="ARBA" id="ARBA00022989"/>
    </source>
</evidence>
<dbReference type="Pfam" id="PF00664">
    <property type="entry name" value="ABC_membrane"/>
    <property type="match status" value="1"/>
</dbReference>
<feature type="transmembrane region" description="Helical" evidence="5">
    <location>
        <begin position="175"/>
        <end position="194"/>
    </location>
</feature>
<dbReference type="SUPFAM" id="SSF90123">
    <property type="entry name" value="ABC transporter transmembrane region"/>
    <property type="match status" value="1"/>
</dbReference>
<dbReference type="InterPro" id="IPR011527">
    <property type="entry name" value="ABC1_TM_dom"/>
</dbReference>
<dbReference type="InterPro" id="IPR027417">
    <property type="entry name" value="P-loop_NTPase"/>
</dbReference>
<dbReference type="PROSITE" id="PS50893">
    <property type="entry name" value="ABC_TRANSPORTER_2"/>
    <property type="match status" value="1"/>
</dbReference>
<accession>A0A6J7U1V0</accession>
<name>A0A6J7U1V0_9ZZZZ</name>
<dbReference type="InterPro" id="IPR017871">
    <property type="entry name" value="ABC_transporter-like_CS"/>
</dbReference>
<dbReference type="Gene3D" id="1.20.1560.10">
    <property type="entry name" value="ABC transporter type 1, transmembrane domain"/>
    <property type="match status" value="1"/>
</dbReference>
<evidence type="ECO:0000313" key="12">
    <source>
        <dbReference type="EMBL" id="CAB5059851.1"/>
    </source>
</evidence>
<dbReference type="SUPFAM" id="SSF52540">
    <property type="entry name" value="P-loop containing nucleoside triphosphate hydrolases"/>
    <property type="match status" value="1"/>
</dbReference>
<dbReference type="EMBL" id="CAFBNI010000068">
    <property type="protein sequence ID" value="CAB4946881.1"/>
    <property type="molecule type" value="Genomic_DNA"/>
</dbReference>
<dbReference type="GO" id="GO:0016020">
    <property type="term" value="C:membrane"/>
    <property type="evidence" value="ECO:0007669"/>
    <property type="project" value="UniProtKB-SubCell"/>
</dbReference>
<evidence type="ECO:0000256" key="2">
    <source>
        <dbReference type="ARBA" id="ARBA00022692"/>
    </source>
</evidence>
<keyword evidence="4 5" id="KW-0472">Membrane</keyword>
<feature type="transmembrane region" description="Helical" evidence="5">
    <location>
        <begin position="150"/>
        <end position="169"/>
    </location>
</feature>
<dbReference type="PANTHER" id="PTHR43394:SF1">
    <property type="entry name" value="ATP-BINDING CASSETTE SUB-FAMILY B MEMBER 10, MITOCHONDRIAL"/>
    <property type="match status" value="1"/>
</dbReference>
<dbReference type="InterPro" id="IPR003439">
    <property type="entry name" value="ABC_transporter-like_ATP-bd"/>
</dbReference>
<dbReference type="InterPro" id="IPR036640">
    <property type="entry name" value="ABC1_TM_sf"/>
</dbReference>
<protein>
    <submittedName>
        <fullName evidence="12">Unannotated protein</fullName>
    </submittedName>
</protein>
<evidence type="ECO:0000313" key="8">
    <source>
        <dbReference type="EMBL" id="CAB4744712.1"/>
    </source>
</evidence>
<gene>
    <name evidence="8" type="ORF">UFOPK2802_00775</name>
    <name evidence="9" type="ORF">UFOPK3083_00832</name>
    <name evidence="10" type="ORF">UFOPK3783_00630</name>
    <name evidence="11" type="ORF">UFOPK3948_00662</name>
    <name evidence="12" type="ORF">UFOPK4355_00217</name>
</gene>
<keyword evidence="3 5" id="KW-1133">Transmembrane helix</keyword>
<proteinExistence type="predicted"/>
<comment type="subcellular location">
    <subcellularLocation>
        <location evidence="1">Membrane</location>
        <topology evidence="1">Multi-pass membrane protein</topology>
    </subcellularLocation>
</comment>
<feature type="domain" description="ABC transporter" evidence="6">
    <location>
        <begin position="330"/>
        <end position="567"/>
    </location>
</feature>
<dbReference type="PANTHER" id="PTHR43394">
    <property type="entry name" value="ATP-DEPENDENT PERMEASE MDL1, MITOCHONDRIAL"/>
    <property type="match status" value="1"/>
</dbReference>
<dbReference type="GO" id="GO:0016887">
    <property type="term" value="F:ATP hydrolysis activity"/>
    <property type="evidence" value="ECO:0007669"/>
    <property type="project" value="InterPro"/>
</dbReference>
<dbReference type="AlphaFoldDB" id="A0A6J7U1V0"/>
<evidence type="ECO:0000313" key="9">
    <source>
        <dbReference type="EMBL" id="CAB4809709.1"/>
    </source>
</evidence>
<organism evidence="12">
    <name type="scientific">freshwater metagenome</name>
    <dbReference type="NCBI Taxonomy" id="449393"/>
    <lineage>
        <taxon>unclassified sequences</taxon>
        <taxon>metagenomes</taxon>
        <taxon>ecological metagenomes</taxon>
    </lineage>
</organism>
<sequence>MHSTPFDHLPLKNPGNPELASVARFLLWIIRGQKRVLATGTFFGVANLLSLAILPGVLGHGIQAIADDDQDSLKKWVLVTLLVGGTQAFTGIMRHRRAISNWMSCATRLQQLISDKAISLGADLPRLVSTGEVSAINSNDVERVSGAFDLIPRLIGAFVSFFFVAILLINSSPTLGVMVVIGVPLMSLLIAPIIKPLQSRESIQREKLSRSSNLASDTVAGLRILRGIGGEASFLARFRIASQEVRVAAVRTAKMRSLLEGMQIILPGALIVGVIWTGGSLVAQGDLKVGELLAFYGYSSFLMVPLQIMTESAQRITSAVVAARRVIRLLSVENLHSWGVSEAPNILGELKDTISGISIAAGEFVGIVCDDALTADDICDRLGGYLDAEKVLIANAPLQSFTRDSIRSAIFSQEKEPAILSGTINSHFDVPATKRLSIDEALMAASAMDILDSLDGDGYSAEVVERGRTLSGGQRQRLSLARSLYVDAPILILDDPTSAVDAHTEARIAARLREVRNHQTTIIFTTSPLILDHTDRIILLVNGYVKNTGRHQDLLTTDGTYRDLVVRGE</sequence>
<dbReference type="Gene3D" id="3.40.50.300">
    <property type="entry name" value="P-loop containing nucleotide triphosphate hydrolases"/>
    <property type="match status" value="1"/>
</dbReference>
<evidence type="ECO:0000256" key="1">
    <source>
        <dbReference type="ARBA" id="ARBA00004141"/>
    </source>
</evidence>
<evidence type="ECO:0000256" key="4">
    <source>
        <dbReference type="ARBA" id="ARBA00023136"/>
    </source>
</evidence>
<reference evidence="12" key="1">
    <citation type="submission" date="2020-05" db="EMBL/GenBank/DDBJ databases">
        <authorList>
            <person name="Chiriac C."/>
            <person name="Salcher M."/>
            <person name="Ghai R."/>
            <person name="Kavagutti S V."/>
        </authorList>
    </citation>
    <scope>NUCLEOTIDE SEQUENCE</scope>
</reference>
<dbReference type="EMBL" id="CAFBOI010000068">
    <property type="protein sequence ID" value="CAB4979536.1"/>
    <property type="molecule type" value="Genomic_DNA"/>
</dbReference>
<feature type="transmembrane region" description="Helical" evidence="5">
    <location>
        <begin position="36"/>
        <end position="56"/>
    </location>
</feature>
<dbReference type="PROSITE" id="PS00211">
    <property type="entry name" value="ABC_TRANSPORTER_1"/>
    <property type="match status" value="1"/>
</dbReference>
<dbReference type="CDD" id="cd07346">
    <property type="entry name" value="ABC_6TM_exporters"/>
    <property type="match status" value="1"/>
</dbReference>
<keyword evidence="2 5" id="KW-0812">Transmembrane</keyword>
<feature type="domain" description="ABC transmembrane type-1" evidence="7">
    <location>
        <begin position="38"/>
        <end position="318"/>
    </location>
</feature>
<evidence type="ECO:0000259" key="7">
    <source>
        <dbReference type="PROSITE" id="PS50929"/>
    </source>
</evidence>
<evidence type="ECO:0000313" key="11">
    <source>
        <dbReference type="EMBL" id="CAB4979536.1"/>
    </source>
</evidence>